<comment type="caution">
    <text evidence="1">The sequence shown here is derived from an EMBL/GenBank/DDBJ whole genome shotgun (WGS) entry which is preliminary data.</text>
</comment>
<dbReference type="AlphaFoldDB" id="A0A0F9P0L7"/>
<accession>A0A0F9P0L7</accession>
<gene>
    <name evidence="1" type="ORF">LCGC14_0903210</name>
</gene>
<reference evidence="1" key="1">
    <citation type="journal article" date="2015" name="Nature">
        <title>Complex archaea that bridge the gap between prokaryotes and eukaryotes.</title>
        <authorList>
            <person name="Spang A."/>
            <person name="Saw J.H."/>
            <person name="Jorgensen S.L."/>
            <person name="Zaremba-Niedzwiedzka K."/>
            <person name="Martijn J."/>
            <person name="Lind A.E."/>
            <person name="van Eijk R."/>
            <person name="Schleper C."/>
            <person name="Guy L."/>
            <person name="Ettema T.J."/>
        </authorList>
    </citation>
    <scope>NUCLEOTIDE SEQUENCE</scope>
</reference>
<proteinExistence type="predicted"/>
<name>A0A0F9P0L7_9ZZZZ</name>
<protein>
    <submittedName>
        <fullName evidence="1">Uncharacterized protein</fullName>
    </submittedName>
</protein>
<evidence type="ECO:0000313" key="1">
    <source>
        <dbReference type="EMBL" id="KKN23619.1"/>
    </source>
</evidence>
<organism evidence="1">
    <name type="scientific">marine sediment metagenome</name>
    <dbReference type="NCBI Taxonomy" id="412755"/>
    <lineage>
        <taxon>unclassified sequences</taxon>
        <taxon>metagenomes</taxon>
        <taxon>ecological metagenomes</taxon>
    </lineage>
</organism>
<sequence length="130" mass="14234">MEWVAAAAGIGKALFGFMGAGKQKDVDKRQTELSYLDNLEKIRRREFEIKQTEGTAKALSETAGVLHTGGSTAQMFLDTMATEFQKELDWMKSYAEEARKLGLKTADVRYQTNILSSLSGGVNTYAGLSG</sequence>
<dbReference type="EMBL" id="LAZR01002955">
    <property type="protein sequence ID" value="KKN23619.1"/>
    <property type="molecule type" value="Genomic_DNA"/>
</dbReference>